<dbReference type="STRING" id="192903.SAMN04488513_106162"/>
<feature type="transmembrane region" description="Helical" evidence="1">
    <location>
        <begin position="89"/>
        <end position="110"/>
    </location>
</feature>
<evidence type="ECO:0000313" key="2">
    <source>
        <dbReference type="EMBL" id="SHJ61309.1"/>
    </source>
</evidence>
<feature type="transmembrane region" description="Helical" evidence="1">
    <location>
        <begin position="182"/>
        <end position="200"/>
    </location>
</feature>
<dbReference type="Proteomes" id="UP000184543">
    <property type="component" value="Unassembled WGS sequence"/>
</dbReference>
<dbReference type="EMBL" id="FQYU01000006">
    <property type="protein sequence ID" value="SHJ61309.1"/>
    <property type="molecule type" value="Genomic_DNA"/>
</dbReference>
<feature type="transmembrane region" description="Helical" evidence="1">
    <location>
        <begin position="60"/>
        <end position="83"/>
    </location>
</feature>
<sequence length="413" mass="48144">MKISDAVPYLMLIASAPAILQGLQLETTELNIIWWSIFTFFLWMVMRYKKYFFTETSLPLLIKVFLGMVVFQAVHGLFLAQGYWDYKVLVRNIFIFSLPLTILIFTSPLLLRKTLHVWFLYATPAFFILLPLMNAHAVGMYWVPVMFMLLFISALPKGQQAFLLLLLSFVYVFSSLEARSAMIKYTVALLLGLSVYTGMYRFRELLQVIHKGLMILPFVLLILALTGVFNIFKLDEYAKVLSDVEVVEADDEAKKGVLTADTRTELYVENIASALKHNYFWHGHSLARGHESELFKHVDLYGRGERPSSEVSILNIFTYFGIFGVLVYFGIFYMASYKAMLYSNNKYMRVLGVFVAFRWVYAWVEDFSSFDLNYLLIWIMIGMCYSTRFRGMSNSEFRLWVRKVLWQRKLVLQ</sequence>
<evidence type="ECO:0000313" key="3">
    <source>
        <dbReference type="Proteomes" id="UP000184543"/>
    </source>
</evidence>
<feature type="transmembrane region" description="Helical" evidence="1">
    <location>
        <begin position="117"/>
        <end position="133"/>
    </location>
</feature>
<dbReference type="RefSeq" id="WP_139278122.1">
    <property type="nucleotide sequence ID" value="NZ_FQYU01000006.1"/>
</dbReference>
<feature type="transmembrane region" description="Helical" evidence="1">
    <location>
        <begin position="161"/>
        <end position="176"/>
    </location>
</feature>
<keyword evidence="1" id="KW-1133">Transmembrane helix</keyword>
<accession>A0A1M6KQT7</accession>
<evidence type="ECO:0008006" key="4">
    <source>
        <dbReference type="Google" id="ProtNLM"/>
    </source>
</evidence>
<feature type="transmembrane region" description="Helical" evidence="1">
    <location>
        <begin position="370"/>
        <end position="389"/>
    </location>
</feature>
<feature type="transmembrane region" description="Helical" evidence="1">
    <location>
        <begin position="316"/>
        <end position="335"/>
    </location>
</feature>
<proteinExistence type="predicted"/>
<feature type="transmembrane region" description="Helical" evidence="1">
    <location>
        <begin position="212"/>
        <end position="232"/>
    </location>
</feature>
<keyword evidence="1" id="KW-0812">Transmembrane</keyword>
<name>A0A1M6KQT7_9FLAO</name>
<evidence type="ECO:0000256" key="1">
    <source>
        <dbReference type="SAM" id="Phobius"/>
    </source>
</evidence>
<protein>
    <recommendedName>
        <fullName evidence="4">O-Antigen ligase</fullName>
    </recommendedName>
</protein>
<keyword evidence="3" id="KW-1185">Reference proteome</keyword>
<dbReference type="OrthoDB" id="756650at2"/>
<organism evidence="2 3">
    <name type="scientific">Pseudozobellia thermophila</name>
    <dbReference type="NCBI Taxonomy" id="192903"/>
    <lineage>
        <taxon>Bacteria</taxon>
        <taxon>Pseudomonadati</taxon>
        <taxon>Bacteroidota</taxon>
        <taxon>Flavobacteriia</taxon>
        <taxon>Flavobacteriales</taxon>
        <taxon>Flavobacteriaceae</taxon>
        <taxon>Pseudozobellia</taxon>
    </lineage>
</organism>
<keyword evidence="1" id="KW-0472">Membrane</keyword>
<feature type="transmembrane region" description="Helical" evidence="1">
    <location>
        <begin position="32"/>
        <end position="48"/>
    </location>
</feature>
<dbReference type="AlphaFoldDB" id="A0A1M6KQT7"/>
<gene>
    <name evidence="2" type="ORF">SAMN04488513_106162</name>
</gene>
<reference evidence="3" key="1">
    <citation type="submission" date="2016-11" db="EMBL/GenBank/DDBJ databases">
        <authorList>
            <person name="Varghese N."/>
            <person name="Submissions S."/>
        </authorList>
    </citation>
    <scope>NUCLEOTIDE SEQUENCE [LARGE SCALE GENOMIC DNA]</scope>
    <source>
        <strain evidence="3">DSM 19858</strain>
    </source>
</reference>